<dbReference type="SMART" id="SM00028">
    <property type="entry name" value="TPR"/>
    <property type="match status" value="3"/>
</dbReference>
<organism evidence="2 3">
    <name type="scientific">Eiseniibacteriota bacterium</name>
    <dbReference type="NCBI Taxonomy" id="2212470"/>
    <lineage>
        <taxon>Bacteria</taxon>
        <taxon>Candidatus Eiseniibacteriota</taxon>
    </lineage>
</organism>
<dbReference type="PANTHER" id="PTHR12558">
    <property type="entry name" value="CELL DIVISION CYCLE 16,23,27"/>
    <property type="match status" value="1"/>
</dbReference>
<accession>A0A538TBT9</accession>
<dbReference type="PANTHER" id="PTHR12558:SF13">
    <property type="entry name" value="CELL DIVISION CYCLE PROTEIN 27 HOMOLOG"/>
    <property type="match status" value="1"/>
</dbReference>
<dbReference type="Pfam" id="PF13432">
    <property type="entry name" value="TPR_16"/>
    <property type="match status" value="1"/>
</dbReference>
<gene>
    <name evidence="2" type="ORF">E6K75_01945</name>
</gene>
<dbReference type="Pfam" id="PF13181">
    <property type="entry name" value="TPR_8"/>
    <property type="match status" value="1"/>
</dbReference>
<feature type="repeat" description="TPR" evidence="1">
    <location>
        <begin position="12"/>
        <end position="45"/>
    </location>
</feature>
<feature type="repeat" description="TPR" evidence="1">
    <location>
        <begin position="46"/>
        <end position="79"/>
    </location>
</feature>
<dbReference type="Gene3D" id="1.25.40.10">
    <property type="entry name" value="Tetratricopeptide repeat domain"/>
    <property type="match status" value="1"/>
</dbReference>
<dbReference type="NCBIfam" id="NF047558">
    <property type="entry name" value="TPR_END_plus"/>
    <property type="match status" value="1"/>
</dbReference>
<protein>
    <submittedName>
        <fullName evidence="2">Tetratricopeptide repeat protein</fullName>
    </submittedName>
</protein>
<dbReference type="EMBL" id="VBOV01000047">
    <property type="protein sequence ID" value="TMQ61099.1"/>
    <property type="molecule type" value="Genomic_DNA"/>
</dbReference>
<name>A0A538TBT9_UNCEI</name>
<keyword evidence="1" id="KW-0802">TPR repeat</keyword>
<dbReference type="PROSITE" id="PS50005">
    <property type="entry name" value="TPR"/>
    <property type="match status" value="2"/>
</dbReference>
<evidence type="ECO:0000313" key="2">
    <source>
        <dbReference type="EMBL" id="TMQ61099.1"/>
    </source>
</evidence>
<dbReference type="InterPro" id="IPR011990">
    <property type="entry name" value="TPR-like_helical_dom_sf"/>
</dbReference>
<sequence>MQRAVELNPGLTSAYTGLGSLYYCSERHREAQEMMLKALSLDPLSMMIHTCVGDAYYYAREYERSLVYYRKAVELDPRFDGAHTDLARSLEALGRFDEARGQYEEGRRMSGGVAGPSFGLGHLEASSGNEAGARKILQDLTEARSRRVVSAWGIAALHASLGDVDEAFRWLDFAVDEHATGLMFLRVHPRLDRIRQDPRYRALVRKVGLDAV</sequence>
<dbReference type="Proteomes" id="UP000320913">
    <property type="component" value="Unassembled WGS sequence"/>
</dbReference>
<dbReference type="AlphaFoldDB" id="A0A538TBT9"/>
<evidence type="ECO:0000313" key="3">
    <source>
        <dbReference type="Proteomes" id="UP000320913"/>
    </source>
</evidence>
<comment type="caution">
    <text evidence="2">The sequence shown here is derived from an EMBL/GenBank/DDBJ whole genome shotgun (WGS) entry which is preliminary data.</text>
</comment>
<evidence type="ECO:0000256" key="1">
    <source>
        <dbReference type="PROSITE-ProRule" id="PRU00339"/>
    </source>
</evidence>
<dbReference type="InterPro" id="IPR019734">
    <property type="entry name" value="TPR_rpt"/>
</dbReference>
<proteinExistence type="predicted"/>
<dbReference type="SUPFAM" id="SSF48452">
    <property type="entry name" value="TPR-like"/>
    <property type="match status" value="1"/>
</dbReference>
<reference evidence="2 3" key="1">
    <citation type="journal article" date="2019" name="Nat. Microbiol.">
        <title>Mediterranean grassland soil C-N compound turnover is dependent on rainfall and depth, and is mediated by genomically divergent microorganisms.</title>
        <authorList>
            <person name="Diamond S."/>
            <person name="Andeer P.F."/>
            <person name="Li Z."/>
            <person name="Crits-Christoph A."/>
            <person name="Burstein D."/>
            <person name="Anantharaman K."/>
            <person name="Lane K.R."/>
            <person name="Thomas B.C."/>
            <person name="Pan C."/>
            <person name="Northen T.R."/>
            <person name="Banfield J.F."/>
        </authorList>
    </citation>
    <scope>NUCLEOTIDE SEQUENCE [LARGE SCALE GENOMIC DNA]</scope>
    <source>
        <strain evidence="2">WS_5</strain>
    </source>
</reference>